<organism evidence="6 7">
    <name type="scientific">Morus notabilis</name>
    <dbReference type="NCBI Taxonomy" id="981085"/>
    <lineage>
        <taxon>Eukaryota</taxon>
        <taxon>Viridiplantae</taxon>
        <taxon>Streptophyta</taxon>
        <taxon>Embryophyta</taxon>
        <taxon>Tracheophyta</taxon>
        <taxon>Spermatophyta</taxon>
        <taxon>Magnoliopsida</taxon>
        <taxon>eudicotyledons</taxon>
        <taxon>Gunneridae</taxon>
        <taxon>Pentapetalae</taxon>
        <taxon>rosids</taxon>
        <taxon>fabids</taxon>
        <taxon>Rosales</taxon>
        <taxon>Moraceae</taxon>
        <taxon>Moreae</taxon>
        <taxon>Morus</taxon>
    </lineage>
</organism>
<feature type="domain" description="RING-type" evidence="5">
    <location>
        <begin position="95"/>
        <end position="137"/>
    </location>
</feature>
<evidence type="ECO:0000259" key="5">
    <source>
        <dbReference type="PROSITE" id="PS50089"/>
    </source>
</evidence>
<dbReference type="PANTHER" id="PTHR45969:SF55">
    <property type="entry name" value="OS07G0686300 PROTEIN"/>
    <property type="match status" value="1"/>
</dbReference>
<dbReference type="eggNOG" id="KOG0800">
    <property type="taxonomic scope" value="Eukaryota"/>
</dbReference>
<evidence type="ECO:0000256" key="1">
    <source>
        <dbReference type="ARBA" id="ARBA00022723"/>
    </source>
</evidence>
<accession>W9QZ62</accession>
<evidence type="ECO:0000313" key="7">
    <source>
        <dbReference type="Proteomes" id="UP000030645"/>
    </source>
</evidence>
<dbReference type="Proteomes" id="UP000030645">
    <property type="component" value="Unassembled WGS sequence"/>
</dbReference>
<keyword evidence="3" id="KW-0862">Zinc</keyword>
<proteinExistence type="predicted"/>
<dbReference type="Pfam" id="PF13639">
    <property type="entry name" value="zf-RING_2"/>
    <property type="match status" value="1"/>
</dbReference>
<sequence>MNPSQIFSTPTSSCFSLDYLLTIFLKLTTLPSTIWYYVVLILTNLKCSFDVLLLCNHYSLLVPLLYDVLKIPQISEQALQITRHEHDKEGGSEHCAVCLDQVEEGEEIGELRCFHVFHKLCLERWVRLKHMTCPLCRGSLAPPMRNTTEEEIEREVLFFKFCFFDSEDDDLDSWWLR</sequence>
<evidence type="ECO:0000256" key="2">
    <source>
        <dbReference type="ARBA" id="ARBA00022771"/>
    </source>
</evidence>
<dbReference type="SUPFAM" id="SSF57850">
    <property type="entry name" value="RING/U-box"/>
    <property type="match status" value="1"/>
</dbReference>
<keyword evidence="7" id="KW-1185">Reference proteome</keyword>
<dbReference type="SMART" id="SM00184">
    <property type="entry name" value="RING"/>
    <property type="match status" value="1"/>
</dbReference>
<evidence type="ECO:0000313" key="6">
    <source>
        <dbReference type="EMBL" id="EXB44969.1"/>
    </source>
</evidence>
<keyword evidence="2 4" id="KW-0863">Zinc-finger</keyword>
<dbReference type="KEGG" id="mnt:21409208"/>
<dbReference type="GO" id="GO:0008270">
    <property type="term" value="F:zinc ion binding"/>
    <property type="evidence" value="ECO:0007669"/>
    <property type="project" value="UniProtKB-KW"/>
</dbReference>
<dbReference type="PROSITE" id="PS50089">
    <property type="entry name" value="ZF_RING_2"/>
    <property type="match status" value="1"/>
</dbReference>
<evidence type="ECO:0000256" key="3">
    <source>
        <dbReference type="ARBA" id="ARBA00022833"/>
    </source>
</evidence>
<reference evidence="7" key="1">
    <citation type="submission" date="2013-01" db="EMBL/GenBank/DDBJ databases">
        <title>Draft Genome Sequence of a Mulberry Tree, Morus notabilis C.K. Schneid.</title>
        <authorList>
            <person name="He N."/>
            <person name="Zhao S."/>
        </authorList>
    </citation>
    <scope>NUCLEOTIDE SEQUENCE</scope>
</reference>
<dbReference type="SMART" id="SM00744">
    <property type="entry name" value="RINGv"/>
    <property type="match status" value="1"/>
</dbReference>
<dbReference type="GO" id="GO:0061630">
    <property type="term" value="F:ubiquitin protein ligase activity"/>
    <property type="evidence" value="ECO:0007669"/>
    <property type="project" value="TreeGrafter"/>
</dbReference>
<dbReference type="AlphaFoldDB" id="W9QZ62"/>
<dbReference type="Gene3D" id="3.30.40.10">
    <property type="entry name" value="Zinc/RING finger domain, C3HC4 (zinc finger)"/>
    <property type="match status" value="1"/>
</dbReference>
<name>W9QZ62_9ROSA</name>
<dbReference type="OrthoDB" id="9984778at2759"/>
<dbReference type="PANTHER" id="PTHR45969">
    <property type="entry name" value="RING ZINC FINGER PROTEIN-RELATED"/>
    <property type="match status" value="1"/>
</dbReference>
<protein>
    <submittedName>
        <fullName evidence="6">E3 ubiquitin-protein ligase RHA2A</fullName>
    </submittedName>
</protein>
<keyword evidence="1" id="KW-0479">Metal-binding</keyword>
<gene>
    <name evidence="6" type="ORF">L484_026558</name>
</gene>
<dbReference type="InterPro" id="IPR013083">
    <property type="entry name" value="Znf_RING/FYVE/PHD"/>
</dbReference>
<dbReference type="GO" id="GO:0016567">
    <property type="term" value="P:protein ubiquitination"/>
    <property type="evidence" value="ECO:0007669"/>
    <property type="project" value="TreeGrafter"/>
</dbReference>
<dbReference type="InterPro" id="IPR001841">
    <property type="entry name" value="Znf_RING"/>
</dbReference>
<dbReference type="InterPro" id="IPR011016">
    <property type="entry name" value="Znf_RING-CH"/>
</dbReference>
<evidence type="ECO:0000256" key="4">
    <source>
        <dbReference type="PROSITE-ProRule" id="PRU00175"/>
    </source>
</evidence>
<dbReference type="EMBL" id="KE343883">
    <property type="protein sequence ID" value="EXB44969.1"/>
    <property type="molecule type" value="Genomic_DNA"/>
</dbReference>